<gene>
    <name evidence="2" type="ORF">LNTAR_23764</name>
</gene>
<evidence type="ECO:0000313" key="2">
    <source>
        <dbReference type="EMBL" id="EDM25540.1"/>
    </source>
</evidence>
<feature type="domain" description="ThuA-like" evidence="1">
    <location>
        <begin position="44"/>
        <end position="292"/>
    </location>
</feature>
<dbReference type="eggNOG" id="COG3828">
    <property type="taxonomic scope" value="Bacteria"/>
</dbReference>
<dbReference type="STRING" id="313628.LNTAR_23764"/>
<name>A6DS80_9BACT</name>
<dbReference type="Proteomes" id="UP000004947">
    <property type="component" value="Unassembled WGS sequence"/>
</dbReference>
<organism evidence="2 3">
    <name type="scientific">Lentisphaera araneosa HTCC2155</name>
    <dbReference type="NCBI Taxonomy" id="313628"/>
    <lineage>
        <taxon>Bacteria</taxon>
        <taxon>Pseudomonadati</taxon>
        <taxon>Lentisphaerota</taxon>
        <taxon>Lentisphaeria</taxon>
        <taxon>Lentisphaerales</taxon>
        <taxon>Lentisphaeraceae</taxon>
        <taxon>Lentisphaera</taxon>
    </lineage>
</organism>
<dbReference type="SUPFAM" id="SSF52317">
    <property type="entry name" value="Class I glutamine amidotransferase-like"/>
    <property type="match status" value="1"/>
</dbReference>
<evidence type="ECO:0000259" key="1">
    <source>
        <dbReference type="Pfam" id="PF06283"/>
    </source>
</evidence>
<dbReference type="PANTHER" id="PTHR40469">
    <property type="entry name" value="SECRETED GLYCOSYL HYDROLASE"/>
    <property type="match status" value="1"/>
</dbReference>
<sequence length="306" mass="35294">MKPFLSLVIFLCFSLSAKDKYEKWLESIEVHIPNKTTVKAEKKKVLLFSLATGYKHSVIPYVDAVMARMAEKTGAFELVVSDDIDYFTKEKISQFNAIILNNNCSDRKERNLFRDVLINKKDKFGKKYQNLSSEQRDQLAAQLEDNLLEYVHGGKGLMVLHGAINMLNKSERISKMIGGSFAYHPKFQEITLKLVDPEHPMLKAFGGKEVVYKDEPYILNKAYSDFNFQPLLEMDTDKLVKIKDSVKELPRYMAWIKKHGEGRVFYTAPGHSETTYERADFLQFYLDGLQYTLGDLKCDDTPLKKQ</sequence>
<dbReference type="EMBL" id="ABCK01000028">
    <property type="protein sequence ID" value="EDM25540.1"/>
    <property type="molecule type" value="Genomic_DNA"/>
</dbReference>
<comment type="caution">
    <text evidence="2">The sequence shown here is derived from an EMBL/GenBank/DDBJ whole genome shotgun (WGS) entry which is preliminary data.</text>
</comment>
<dbReference type="Pfam" id="PF06283">
    <property type="entry name" value="ThuA"/>
    <property type="match status" value="1"/>
</dbReference>
<dbReference type="PANTHER" id="PTHR40469:SF2">
    <property type="entry name" value="GALACTOSE-BINDING DOMAIN-LIKE SUPERFAMILY PROTEIN"/>
    <property type="match status" value="1"/>
</dbReference>
<dbReference type="InterPro" id="IPR029010">
    <property type="entry name" value="ThuA-like"/>
</dbReference>
<evidence type="ECO:0000313" key="3">
    <source>
        <dbReference type="Proteomes" id="UP000004947"/>
    </source>
</evidence>
<dbReference type="OrthoDB" id="9816308at2"/>
<accession>A6DS80</accession>
<dbReference type="InterPro" id="IPR029062">
    <property type="entry name" value="Class_I_gatase-like"/>
</dbReference>
<dbReference type="Gene3D" id="3.40.50.880">
    <property type="match status" value="1"/>
</dbReference>
<reference evidence="2 3" key="1">
    <citation type="journal article" date="2010" name="J. Bacteriol.">
        <title>Genome sequence of Lentisphaera araneosa HTCC2155T, the type species of the order Lentisphaerales in the phylum Lentisphaerae.</title>
        <authorList>
            <person name="Thrash J.C."/>
            <person name="Cho J.C."/>
            <person name="Vergin K.L."/>
            <person name="Morris R.M."/>
            <person name="Giovannoni S.J."/>
        </authorList>
    </citation>
    <scope>NUCLEOTIDE SEQUENCE [LARGE SCALE GENOMIC DNA]</scope>
    <source>
        <strain evidence="2 3">HTCC2155</strain>
    </source>
</reference>
<proteinExistence type="predicted"/>
<protein>
    <submittedName>
        <fullName evidence="2">Transcriptional regulator, Crp/Fnr family protein</fullName>
    </submittedName>
</protein>
<keyword evidence="3" id="KW-1185">Reference proteome</keyword>
<dbReference type="RefSeq" id="WP_007280695.1">
    <property type="nucleotide sequence ID" value="NZ_ABCK01000028.1"/>
</dbReference>
<dbReference type="AlphaFoldDB" id="A6DS80"/>